<dbReference type="AlphaFoldDB" id="A0A9E2NUH9"/>
<evidence type="ECO:0000256" key="1">
    <source>
        <dbReference type="SAM" id="Phobius"/>
    </source>
</evidence>
<protein>
    <submittedName>
        <fullName evidence="3">DUF87 domain-containing protein</fullName>
    </submittedName>
</protein>
<dbReference type="Proteomes" id="UP000823844">
    <property type="component" value="Unassembled WGS sequence"/>
</dbReference>
<organism evidence="3 4">
    <name type="scientific">Candidatus Lactobacillus pullistercoris</name>
    <dbReference type="NCBI Taxonomy" id="2838636"/>
    <lineage>
        <taxon>Bacteria</taxon>
        <taxon>Bacillati</taxon>
        <taxon>Bacillota</taxon>
        <taxon>Bacilli</taxon>
        <taxon>Lactobacillales</taxon>
        <taxon>Lactobacillaceae</taxon>
        <taxon>Lactobacillus</taxon>
    </lineage>
</organism>
<proteinExistence type="predicted"/>
<dbReference type="Pfam" id="PF01935">
    <property type="entry name" value="DUF87"/>
    <property type="match status" value="1"/>
</dbReference>
<dbReference type="Gene3D" id="3.40.50.300">
    <property type="entry name" value="P-loop containing nucleotide triphosphate hydrolases"/>
    <property type="match status" value="1"/>
</dbReference>
<sequence length="452" mass="50887">MKINHFYYRSHDGYYYRPVWSYFGFYVALSGLIALACGLVQIIFPLSFVIYICYIALLVFIVTAVGLVAYFIKRSKENGSFLNFLAMSRYEAVITRDFVDTQNKNRLKDVPFIRIPWVKCTLTDDRIWIEISKIAGLKEADIDGLRELIDSDLTGRFANFAVSEQLVSDNRLEFEFWAEDVASDLTWTPKTVNDLKQKPYILKLQDGLEINLAERPNLGVWGAVGSGKSTVVFACVAQLLSAGSTLIFLDGKSEYSAFSLFYPKQRFLTDADSIEGALKYVVEHELPKRQKIVEKATKKSRKIGLRGYDIGLTPLVIVADEIGNLAGTPKQRKAIGQYLTTIMQRGRSISCFVIWATQDPAVSASMSVLTQGAMSQLSTKILLSTAKAEVQREVFGDIATRGNVPHFRGYYVSNGLTVIPKKFYVPNLYKNHLSGLDTFEKLYTEQTKKSSE</sequence>
<feature type="domain" description="Helicase HerA central" evidence="2">
    <location>
        <begin position="218"/>
        <end position="343"/>
    </location>
</feature>
<dbReference type="SUPFAM" id="SSF52540">
    <property type="entry name" value="P-loop containing nucleoside triphosphate hydrolases"/>
    <property type="match status" value="1"/>
</dbReference>
<keyword evidence="1" id="KW-0812">Transmembrane</keyword>
<keyword evidence="1" id="KW-1133">Transmembrane helix</keyword>
<comment type="caution">
    <text evidence="3">The sequence shown here is derived from an EMBL/GenBank/DDBJ whole genome shotgun (WGS) entry which is preliminary data.</text>
</comment>
<gene>
    <name evidence="3" type="ORF">H9806_09275</name>
</gene>
<name>A0A9E2NUH9_9LACO</name>
<dbReference type="InterPro" id="IPR027417">
    <property type="entry name" value="P-loop_NTPase"/>
</dbReference>
<feature type="transmembrane region" description="Helical" evidence="1">
    <location>
        <begin position="20"/>
        <end position="43"/>
    </location>
</feature>
<dbReference type="EMBL" id="JAHLFT010000125">
    <property type="protein sequence ID" value="MBU3829278.1"/>
    <property type="molecule type" value="Genomic_DNA"/>
</dbReference>
<evidence type="ECO:0000313" key="4">
    <source>
        <dbReference type="Proteomes" id="UP000823844"/>
    </source>
</evidence>
<feature type="transmembrane region" description="Helical" evidence="1">
    <location>
        <begin position="49"/>
        <end position="72"/>
    </location>
</feature>
<keyword evidence="1" id="KW-0472">Membrane</keyword>
<reference evidence="3" key="2">
    <citation type="submission" date="2021-04" db="EMBL/GenBank/DDBJ databases">
        <authorList>
            <person name="Gilroy R."/>
        </authorList>
    </citation>
    <scope>NUCLEOTIDE SEQUENCE</scope>
    <source>
        <strain evidence="3">F6-686</strain>
    </source>
</reference>
<evidence type="ECO:0000313" key="3">
    <source>
        <dbReference type="EMBL" id="MBU3829278.1"/>
    </source>
</evidence>
<dbReference type="InterPro" id="IPR002789">
    <property type="entry name" value="HerA_central"/>
</dbReference>
<accession>A0A9E2NUH9</accession>
<evidence type="ECO:0000259" key="2">
    <source>
        <dbReference type="Pfam" id="PF01935"/>
    </source>
</evidence>
<reference evidence="3" key="1">
    <citation type="journal article" date="2021" name="PeerJ">
        <title>Extensive microbial diversity within the chicken gut microbiome revealed by metagenomics and culture.</title>
        <authorList>
            <person name="Gilroy R."/>
            <person name="Ravi A."/>
            <person name="Getino M."/>
            <person name="Pursley I."/>
            <person name="Horton D.L."/>
            <person name="Alikhan N.F."/>
            <person name="Baker D."/>
            <person name="Gharbi K."/>
            <person name="Hall N."/>
            <person name="Watson M."/>
            <person name="Adriaenssens E.M."/>
            <person name="Foster-Nyarko E."/>
            <person name="Jarju S."/>
            <person name="Secka A."/>
            <person name="Antonio M."/>
            <person name="Oren A."/>
            <person name="Chaudhuri R.R."/>
            <person name="La Ragione R."/>
            <person name="Hildebrand F."/>
            <person name="Pallen M.J."/>
        </authorList>
    </citation>
    <scope>NUCLEOTIDE SEQUENCE</scope>
    <source>
        <strain evidence="3">F6-686</strain>
    </source>
</reference>